<sequence length="345" mass="35764">MTRVLIVHRAGPGVTLQDQGRPGYLGFGLSRGGAADRLALAEGAALLGQGDDLAAIEMAGLGGEFEAGADMRIALTGAPMRASIDGTRIAWNASHALPRGARLSIGGAEQGSYGYLHVGGGVDLPAQLGARGAHLAAGVGHAVQAGDDLPLGDDPKPGEVGQGITPLPRFDGGTVRVVPSLQTDFFGPDQIARFEATEFHRDTRGSRMGVRLIAEAADPLHSDTGLSVLSEVVVPGDIQITGDGTPFVLLSECQTTGGYPRICSVLPCDLPIVAQAQPGARLRFTFVTLDNAVEAERRAAAHRAGLCSGLHPLVRDPHDIRDLLSYQLIGGVTAGTELDQEKAQT</sequence>
<keyword evidence="1" id="KW-0547">Nucleotide-binding</keyword>
<dbReference type="AlphaFoldDB" id="A0A967EIY8"/>
<dbReference type="PANTHER" id="PTHR43309:SF5">
    <property type="entry name" value="5-OXOPROLINASE SUBUNIT C"/>
    <property type="match status" value="1"/>
</dbReference>
<dbReference type="RefSeq" id="WP_167193683.1">
    <property type="nucleotide sequence ID" value="NZ_JAAORB010000004.1"/>
</dbReference>
<dbReference type="GO" id="GO:0016787">
    <property type="term" value="F:hydrolase activity"/>
    <property type="evidence" value="ECO:0007669"/>
    <property type="project" value="UniProtKB-KW"/>
</dbReference>
<organism evidence="5 6">
    <name type="scientific">Roseovarius gahaiensis</name>
    <dbReference type="NCBI Taxonomy" id="2716691"/>
    <lineage>
        <taxon>Bacteria</taxon>
        <taxon>Pseudomonadati</taxon>
        <taxon>Pseudomonadota</taxon>
        <taxon>Alphaproteobacteria</taxon>
        <taxon>Rhodobacterales</taxon>
        <taxon>Roseobacteraceae</taxon>
        <taxon>Roseovarius</taxon>
    </lineage>
</organism>
<dbReference type="Gene3D" id="2.40.100.10">
    <property type="entry name" value="Cyclophilin-like"/>
    <property type="match status" value="1"/>
</dbReference>
<comment type="caution">
    <text evidence="5">The sequence shown here is derived from an EMBL/GenBank/DDBJ whole genome shotgun (WGS) entry which is preliminary data.</text>
</comment>
<dbReference type="EMBL" id="JAAORB010000004">
    <property type="protein sequence ID" value="NHQ73652.1"/>
    <property type="molecule type" value="Genomic_DNA"/>
</dbReference>
<proteinExistence type="predicted"/>
<dbReference type="InterPro" id="IPR029000">
    <property type="entry name" value="Cyclophilin-like_dom_sf"/>
</dbReference>
<dbReference type="PANTHER" id="PTHR43309">
    <property type="entry name" value="5-OXOPROLINASE SUBUNIT C"/>
    <property type="match status" value="1"/>
</dbReference>
<gene>
    <name evidence="5" type="ORF">HAT86_04110</name>
</gene>
<keyword evidence="6" id="KW-1185">Reference proteome</keyword>
<dbReference type="InterPro" id="IPR003778">
    <property type="entry name" value="CT_A_B"/>
</dbReference>
<reference evidence="5" key="1">
    <citation type="submission" date="2020-03" db="EMBL/GenBank/DDBJ databases">
        <title>Roseovarius gahaiensis sp. nov., isolated from Gahai Saline Lake, China.</title>
        <authorList>
            <person name="Sun X."/>
        </authorList>
    </citation>
    <scope>NUCLEOTIDE SEQUENCE</scope>
    <source>
        <strain evidence="5">GH877</strain>
    </source>
</reference>
<evidence type="ECO:0000313" key="6">
    <source>
        <dbReference type="Proteomes" id="UP000639775"/>
    </source>
</evidence>
<accession>A0A967EIY8</accession>
<dbReference type="InterPro" id="IPR052708">
    <property type="entry name" value="PxpC"/>
</dbReference>
<evidence type="ECO:0000256" key="1">
    <source>
        <dbReference type="ARBA" id="ARBA00022741"/>
    </source>
</evidence>
<evidence type="ECO:0000256" key="3">
    <source>
        <dbReference type="ARBA" id="ARBA00022840"/>
    </source>
</evidence>
<evidence type="ECO:0000259" key="4">
    <source>
        <dbReference type="SMART" id="SM00797"/>
    </source>
</evidence>
<keyword evidence="2" id="KW-0378">Hydrolase</keyword>
<feature type="domain" description="Carboxyltransferase" evidence="4">
    <location>
        <begin position="26"/>
        <end position="301"/>
    </location>
</feature>
<dbReference type="GO" id="GO:0005524">
    <property type="term" value="F:ATP binding"/>
    <property type="evidence" value="ECO:0007669"/>
    <property type="project" value="UniProtKB-KW"/>
</dbReference>
<protein>
    <submittedName>
        <fullName evidence="5">Urea amidolyase</fullName>
    </submittedName>
</protein>
<evidence type="ECO:0000313" key="5">
    <source>
        <dbReference type="EMBL" id="NHQ73652.1"/>
    </source>
</evidence>
<evidence type="ECO:0000256" key="2">
    <source>
        <dbReference type="ARBA" id="ARBA00022801"/>
    </source>
</evidence>
<dbReference type="SUPFAM" id="SSF50891">
    <property type="entry name" value="Cyclophilin-like"/>
    <property type="match status" value="1"/>
</dbReference>
<dbReference type="Pfam" id="PF02626">
    <property type="entry name" value="CT_A_B"/>
    <property type="match status" value="1"/>
</dbReference>
<keyword evidence="3" id="KW-0067">ATP-binding</keyword>
<dbReference type="Proteomes" id="UP000639775">
    <property type="component" value="Unassembled WGS sequence"/>
</dbReference>
<name>A0A967EIY8_9RHOB</name>
<dbReference type="SMART" id="SM00797">
    <property type="entry name" value="AHS2"/>
    <property type="match status" value="1"/>
</dbReference>